<proteinExistence type="predicted"/>
<feature type="domain" description="DUF7852" evidence="1">
    <location>
        <begin position="106"/>
        <end position="189"/>
    </location>
</feature>
<evidence type="ECO:0000313" key="3">
    <source>
        <dbReference type="Proteomes" id="UP001556040"/>
    </source>
</evidence>
<sequence length="227" mass="25873">MTEVPLTNEPSTPFATFARFIKVPAVLAEPTLQIVVEADIALDPPALEIKRVLKDIFLTQCKLLPVAFRDDIRTPGLSPREATRAKLFVEGFIRKKIEYSTADCNGVIRDRIADVPFSGFTDLRDDDDDFFLLPLLGESSRSSSSRFINQKNSTIPRQDQYFFENSVFYNEQPYCELVSANFFELDFSPNHVDANETFNKLREKIVVDLSLTVLQVRQIDLQTQAKK</sequence>
<feature type="domain" description="DUF7852" evidence="1">
    <location>
        <begin position="21"/>
        <end position="103"/>
    </location>
</feature>
<evidence type="ECO:0000259" key="1">
    <source>
        <dbReference type="Pfam" id="PF25250"/>
    </source>
</evidence>
<reference evidence="2 3" key="1">
    <citation type="journal article" date="1979" name="Int. J. Syst. Evol. Microbiol.">
        <title>Bacillus globisporus subsp. marinus subsp. nov.</title>
        <authorList>
            <person name="Liu H."/>
        </authorList>
    </citation>
    <scope>NUCLEOTIDE SEQUENCE [LARGE SCALE GENOMIC DNA]</scope>
    <source>
        <strain evidence="2 3">DSM 1297</strain>
    </source>
</reference>
<keyword evidence="3" id="KW-1185">Reference proteome</keyword>
<dbReference type="Proteomes" id="UP001556040">
    <property type="component" value="Unassembled WGS sequence"/>
</dbReference>
<dbReference type="InterPro" id="IPR054845">
    <property type="entry name" value="Exosporium_prot_C"/>
</dbReference>
<gene>
    <name evidence="2" type="ORF">AB1471_09015</name>
</gene>
<protein>
    <submittedName>
        <fullName evidence="2">CsxC family protein</fullName>
    </submittedName>
</protein>
<evidence type="ECO:0000313" key="2">
    <source>
        <dbReference type="EMBL" id="MEW9501940.1"/>
    </source>
</evidence>
<dbReference type="Pfam" id="PF25250">
    <property type="entry name" value="DUF7852"/>
    <property type="match status" value="2"/>
</dbReference>
<accession>A0ABV3Q3K0</accession>
<name>A0ABV3Q3K0_9BACL</name>
<dbReference type="NCBIfam" id="NF045794">
    <property type="entry name" value="CsxC_fam"/>
    <property type="match status" value="1"/>
</dbReference>
<organism evidence="2 3">
    <name type="scientific">Jeotgalibacillus marinus</name>
    <dbReference type="NCBI Taxonomy" id="86667"/>
    <lineage>
        <taxon>Bacteria</taxon>
        <taxon>Bacillati</taxon>
        <taxon>Bacillota</taxon>
        <taxon>Bacilli</taxon>
        <taxon>Bacillales</taxon>
        <taxon>Caryophanaceae</taxon>
        <taxon>Jeotgalibacillus</taxon>
    </lineage>
</organism>
<dbReference type="InterPro" id="IPR057174">
    <property type="entry name" value="DUF7852"/>
</dbReference>
<comment type="caution">
    <text evidence="2">The sequence shown here is derived from an EMBL/GenBank/DDBJ whole genome shotgun (WGS) entry which is preliminary data.</text>
</comment>
<dbReference type="EMBL" id="JBFMIA010000006">
    <property type="protein sequence ID" value="MEW9501940.1"/>
    <property type="molecule type" value="Genomic_DNA"/>
</dbReference>